<dbReference type="Pfam" id="PF00892">
    <property type="entry name" value="EamA"/>
    <property type="match status" value="2"/>
</dbReference>
<dbReference type="OrthoDB" id="9790852at2"/>
<feature type="transmembrane region" description="Helical" evidence="2">
    <location>
        <begin position="175"/>
        <end position="195"/>
    </location>
</feature>
<accession>A0A4R2LJ66</accession>
<evidence type="ECO:0000313" key="5">
    <source>
        <dbReference type="Proteomes" id="UP000295711"/>
    </source>
</evidence>
<feature type="transmembrane region" description="Helical" evidence="2">
    <location>
        <begin position="250"/>
        <end position="278"/>
    </location>
</feature>
<gene>
    <name evidence="4" type="ORF">EV212_103122</name>
</gene>
<feature type="domain" description="EamA" evidence="3">
    <location>
        <begin position="145"/>
        <end position="278"/>
    </location>
</feature>
<keyword evidence="5" id="KW-1185">Reference proteome</keyword>
<proteinExistence type="inferred from homology"/>
<dbReference type="AlphaFoldDB" id="A0A4R2LJ66"/>
<name>A0A4R2LJ66_9FIRM</name>
<dbReference type="SUPFAM" id="SSF103481">
    <property type="entry name" value="Multidrug resistance efflux transporter EmrE"/>
    <property type="match status" value="2"/>
</dbReference>
<feature type="transmembrane region" description="Helical" evidence="2">
    <location>
        <begin position="62"/>
        <end position="80"/>
    </location>
</feature>
<dbReference type="GO" id="GO:0016020">
    <property type="term" value="C:membrane"/>
    <property type="evidence" value="ECO:0007669"/>
    <property type="project" value="InterPro"/>
</dbReference>
<dbReference type="RefSeq" id="WP_132089632.1">
    <property type="nucleotide sequence ID" value="NZ_JANKAQ010000003.1"/>
</dbReference>
<dbReference type="InterPro" id="IPR037185">
    <property type="entry name" value="EmrE-like"/>
</dbReference>
<comment type="similarity">
    <text evidence="1">Belongs to the EamA transporter family.</text>
</comment>
<dbReference type="PANTHER" id="PTHR22911:SF76">
    <property type="entry name" value="EAMA DOMAIN-CONTAINING PROTEIN"/>
    <property type="match status" value="1"/>
</dbReference>
<dbReference type="Proteomes" id="UP000295711">
    <property type="component" value="Unassembled WGS sequence"/>
</dbReference>
<keyword evidence="2" id="KW-1133">Transmembrane helix</keyword>
<feature type="domain" description="EamA" evidence="3">
    <location>
        <begin position="5"/>
        <end position="133"/>
    </location>
</feature>
<feature type="transmembrane region" description="Helical" evidence="2">
    <location>
        <begin position="118"/>
        <end position="137"/>
    </location>
</feature>
<feature type="transmembrane region" description="Helical" evidence="2">
    <location>
        <begin position="143"/>
        <end position="163"/>
    </location>
</feature>
<evidence type="ECO:0000256" key="1">
    <source>
        <dbReference type="ARBA" id="ARBA00007362"/>
    </source>
</evidence>
<evidence type="ECO:0000259" key="3">
    <source>
        <dbReference type="Pfam" id="PF00892"/>
    </source>
</evidence>
<evidence type="ECO:0000256" key="2">
    <source>
        <dbReference type="SAM" id="Phobius"/>
    </source>
</evidence>
<feature type="transmembrane region" description="Helical" evidence="2">
    <location>
        <begin position="86"/>
        <end position="111"/>
    </location>
</feature>
<dbReference type="InterPro" id="IPR000620">
    <property type="entry name" value="EamA_dom"/>
</dbReference>
<feature type="transmembrane region" description="Helical" evidence="2">
    <location>
        <begin position="32"/>
        <end position="50"/>
    </location>
</feature>
<keyword evidence="2" id="KW-0812">Transmembrane</keyword>
<protein>
    <submittedName>
        <fullName evidence="4">Drug/metabolite transporter (DMT)-like permease</fullName>
    </submittedName>
</protein>
<evidence type="ECO:0000313" key="4">
    <source>
        <dbReference type="EMBL" id="TCO85401.1"/>
    </source>
</evidence>
<feature type="transmembrane region" description="Helical" evidence="2">
    <location>
        <begin position="207"/>
        <end position="229"/>
    </location>
</feature>
<dbReference type="EMBL" id="SLXA01000003">
    <property type="protein sequence ID" value="TCO85401.1"/>
    <property type="molecule type" value="Genomic_DNA"/>
</dbReference>
<dbReference type="PANTHER" id="PTHR22911">
    <property type="entry name" value="ACYL-MALONYL CONDENSING ENZYME-RELATED"/>
    <property type="match status" value="1"/>
</dbReference>
<sequence>MKKIGMILGTVSIAMSAIFVRMASAPSIVLVFYRMLFAILILLPVLLVKFRDEIKNLKARDILFCACGGLFLGLHFTVFFESLKYTSIAASVVLVNMEAFIVSLTLVLWCGEKIPVKGILGIGAVFLGTVLIAVSDMGSGSNVIFGDILALLGAFFASAYTLFGRACRTHISTSVYTCFVYGFACLTVCLVMIISRTAFTGYGLVNYGAAFGMTIFCTFLGHSVYSWGLKYLSASYISTVKLMESFFSSLFGFFIFGEIPGILVIIGGVIAIGGVAIYSQVDTTARVNTGK</sequence>
<comment type="caution">
    <text evidence="4">The sequence shown here is derived from an EMBL/GenBank/DDBJ whole genome shotgun (WGS) entry which is preliminary data.</text>
</comment>
<organism evidence="4 5">
    <name type="scientific">Frisingicoccus caecimuris</name>
    <dbReference type="NCBI Taxonomy" id="1796636"/>
    <lineage>
        <taxon>Bacteria</taxon>
        <taxon>Bacillati</taxon>
        <taxon>Bacillota</taxon>
        <taxon>Clostridia</taxon>
        <taxon>Lachnospirales</taxon>
        <taxon>Lachnospiraceae</taxon>
        <taxon>Frisingicoccus</taxon>
    </lineage>
</organism>
<reference evidence="4 5" key="1">
    <citation type="submission" date="2019-03" db="EMBL/GenBank/DDBJ databases">
        <title>Genomic Encyclopedia of Type Strains, Phase IV (KMG-IV): sequencing the most valuable type-strain genomes for metagenomic binning, comparative biology and taxonomic classification.</title>
        <authorList>
            <person name="Goeker M."/>
        </authorList>
    </citation>
    <scope>NUCLEOTIDE SEQUENCE [LARGE SCALE GENOMIC DNA]</scope>
    <source>
        <strain evidence="4 5">DSM 28559</strain>
    </source>
</reference>
<keyword evidence="2" id="KW-0472">Membrane</keyword>